<accession>X0TSJ1</accession>
<dbReference type="EMBL" id="BARS01017315">
    <property type="protein sequence ID" value="GAF96518.1"/>
    <property type="molecule type" value="Genomic_DNA"/>
</dbReference>
<comment type="caution">
    <text evidence="1">The sequence shown here is derived from an EMBL/GenBank/DDBJ whole genome shotgun (WGS) entry which is preliminary data.</text>
</comment>
<proteinExistence type="predicted"/>
<feature type="non-terminal residue" evidence="1">
    <location>
        <position position="1"/>
    </location>
</feature>
<protein>
    <submittedName>
        <fullName evidence="1">Uncharacterized protein</fullName>
    </submittedName>
</protein>
<organism evidence="1">
    <name type="scientific">marine sediment metagenome</name>
    <dbReference type="NCBI Taxonomy" id="412755"/>
    <lineage>
        <taxon>unclassified sequences</taxon>
        <taxon>metagenomes</taxon>
        <taxon>ecological metagenomes</taxon>
    </lineage>
</organism>
<evidence type="ECO:0000313" key="1">
    <source>
        <dbReference type="EMBL" id="GAF96518.1"/>
    </source>
</evidence>
<sequence>LHIDNYGYRAPWYLEAKTERMLQLKGERESYGDFKDRAYGNFKDISHSSSGYRSHGSFKYRVRKSPKWFAVAQSLIAERKNRILAKLEWEAANLERQKKYSLTVALTELEKRLKEDVLKPKLKPTHGLLTGVLYSADKPSAIIDRSIVHKGDTIHGVTVVKIHKDKVGFDKNGKKWEQKVQQTPEAYWK</sequence>
<reference evidence="1" key="1">
    <citation type="journal article" date="2014" name="Front. Microbiol.">
        <title>High frequency of phylogenetically diverse reductive dehalogenase-homologous genes in deep subseafloor sedimentary metagenomes.</title>
        <authorList>
            <person name="Kawai M."/>
            <person name="Futagami T."/>
            <person name="Toyoda A."/>
            <person name="Takaki Y."/>
            <person name="Nishi S."/>
            <person name="Hori S."/>
            <person name="Arai W."/>
            <person name="Tsubouchi T."/>
            <person name="Morono Y."/>
            <person name="Uchiyama I."/>
            <person name="Ito T."/>
            <person name="Fujiyama A."/>
            <person name="Inagaki F."/>
            <person name="Takami H."/>
        </authorList>
    </citation>
    <scope>NUCLEOTIDE SEQUENCE</scope>
    <source>
        <strain evidence="1">Expedition CK06-06</strain>
    </source>
</reference>
<name>X0TSJ1_9ZZZZ</name>
<gene>
    <name evidence="1" type="ORF">S01H1_28336</name>
</gene>
<dbReference type="AlphaFoldDB" id="X0TSJ1"/>